<keyword evidence="2" id="KW-1133">Transmembrane helix</keyword>
<protein>
    <submittedName>
        <fullName evidence="3">Uncharacterized protein</fullName>
    </submittedName>
</protein>
<dbReference type="GeneID" id="19170060"/>
<dbReference type="AlphaFoldDB" id="W9Y6L5"/>
<feature type="transmembrane region" description="Helical" evidence="2">
    <location>
        <begin position="45"/>
        <end position="67"/>
    </location>
</feature>
<reference evidence="3 4" key="1">
    <citation type="submission" date="2013-03" db="EMBL/GenBank/DDBJ databases">
        <title>The Genome Sequence of Capronia epimyces CBS 606.96.</title>
        <authorList>
            <consortium name="The Broad Institute Genomics Platform"/>
            <person name="Cuomo C."/>
            <person name="de Hoog S."/>
            <person name="Gorbushina A."/>
            <person name="Walker B."/>
            <person name="Young S.K."/>
            <person name="Zeng Q."/>
            <person name="Gargeya S."/>
            <person name="Fitzgerald M."/>
            <person name="Haas B."/>
            <person name="Abouelleil A."/>
            <person name="Allen A.W."/>
            <person name="Alvarado L."/>
            <person name="Arachchi H.M."/>
            <person name="Berlin A.M."/>
            <person name="Chapman S.B."/>
            <person name="Gainer-Dewar J."/>
            <person name="Goldberg J."/>
            <person name="Griggs A."/>
            <person name="Gujja S."/>
            <person name="Hansen M."/>
            <person name="Howarth C."/>
            <person name="Imamovic A."/>
            <person name="Ireland A."/>
            <person name="Larimer J."/>
            <person name="McCowan C."/>
            <person name="Murphy C."/>
            <person name="Pearson M."/>
            <person name="Poon T.W."/>
            <person name="Priest M."/>
            <person name="Roberts A."/>
            <person name="Saif S."/>
            <person name="Shea T."/>
            <person name="Sisk P."/>
            <person name="Sykes S."/>
            <person name="Wortman J."/>
            <person name="Nusbaum C."/>
            <person name="Birren B."/>
        </authorList>
    </citation>
    <scope>NUCLEOTIDE SEQUENCE [LARGE SCALE GENOMIC DNA]</scope>
    <source>
        <strain evidence="3 4">CBS 606.96</strain>
    </source>
</reference>
<feature type="compositionally biased region" description="Low complexity" evidence="1">
    <location>
        <begin position="312"/>
        <end position="335"/>
    </location>
</feature>
<feature type="region of interest" description="Disordered" evidence="1">
    <location>
        <begin position="78"/>
        <end position="101"/>
    </location>
</feature>
<evidence type="ECO:0000313" key="3">
    <source>
        <dbReference type="EMBL" id="EXJ85275.1"/>
    </source>
</evidence>
<dbReference type="HOGENOM" id="CLU_070845_0_0_1"/>
<organism evidence="3 4">
    <name type="scientific">Capronia epimyces CBS 606.96</name>
    <dbReference type="NCBI Taxonomy" id="1182542"/>
    <lineage>
        <taxon>Eukaryota</taxon>
        <taxon>Fungi</taxon>
        <taxon>Dikarya</taxon>
        <taxon>Ascomycota</taxon>
        <taxon>Pezizomycotina</taxon>
        <taxon>Eurotiomycetes</taxon>
        <taxon>Chaetothyriomycetidae</taxon>
        <taxon>Chaetothyriales</taxon>
        <taxon>Herpotrichiellaceae</taxon>
        <taxon>Capronia</taxon>
    </lineage>
</organism>
<dbReference type="EMBL" id="AMGY01000004">
    <property type="protein sequence ID" value="EXJ85275.1"/>
    <property type="molecule type" value="Genomic_DNA"/>
</dbReference>
<keyword evidence="2" id="KW-0472">Membrane</keyword>
<accession>W9Y6L5</accession>
<dbReference type="OrthoDB" id="4160315at2759"/>
<dbReference type="eggNOG" id="ENOG502R9HS">
    <property type="taxonomic scope" value="Eukaryota"/>
</dbReference>
<evidence type="ECO:0000256" key="1">
    <source>
        <dbReference type="SAM" id="MobiDB-lite"/>
    </source>
</evidence>
<comment type="caution">
    <text evidence="3">The sequence shown here is derived from an EMBL/GenBank/DDBJ whole genome shotgun (WGS) entry which is preliminary data.</text>
</comment>
<name>W9Y6L5_9EURO</name>
<proteinExistence type="predicted"/>
<feature type="region of interest" description="Disordered" evidence="1">
    <location>
        <begin position="246"/>
        <end position="348"/>
    </location>
</feature>
<sequence>MQSRVVQVLLLILSFVLALFLLIASSKYASWAKGMTVATGSWLPLVFYVGTIPLVSLVYTTVHLAALQFNGLPVPPYADPENHGGGGDDDGKSSPPRDAPYDTDDGVKSTMFILGISVLHLVAWLAQSILCTSCELAPVLAGTEGRVPRWCPQSRFKDTGQPGLAGMLGTLATVKDFLQWAMVLLTILLLECARREYVRAARAKHAVVHAAGAGVDFGGPSRGFGVPVPDWKTPGVAVELSTITISGPESGQGLGQGTGPRPFGLDPHGRRPQEPPQQPGPVRDDESRQTGRGRTQPGPEPHQQPKPSLRRTPTQTQPQIQVPGQVPGQVSGQVPGRKRLPPLLPIAPVATGSRDNNYGNNDAEMGIGTGTGTGTGLKRTGTLNYMYESRV</sequence>
<dbReference type="RefSeq" id="XP_007734260.1">
    <property type="nucleotide sequence ID" value="XM_007736070.1"/>
</dbReference>
<keyword evidence="4" id="KW-1185">Reference proteome</keyword>
<keyword evidence="2" id="KW-0812">Transmembrane</keyword>
<dbReference type="Proteomes" id="UP000019478">
    <property type="component" value="Unassembled WGS sequence"/>
</dbReference>
<evidence type="ECO:0000256" key="2">
    <source>
        <dbReference type="SAM" id="Phobius"/>
    </source>
</evidence>
<gene>
    <name evidence="3" type="ORF">A1O3_05950</name>
</gene>
<evidence type="ECO:0000313" key="4">
    <source>
        <dbReference type="Proteomes" id="UP000019478"/>
    </source>
</evidence>